<dbReference type="RefSeq" id="WP_148545266.1">
    <property type="nucleotide sequence ID" value="NZ_VSDQ01000729.1"/>
</dbReference>
<protein>
    <submittedName>
        <fullName evidence="1">Uncharacterized protein</fullName>
    </submittedName>
</protein>
<gene>
    <name evidence="1" type="ORF">FUA24_22095</name>
</gene>
<keyword evidence="2" id="KW-1185">Reference proteome</keyword>
<organism evidence="1 2">
    <name type="scientific">Seonamhaeicola marinus</name>
    <dbReference type="NCBI Taxonomy" id="1912246"/>
    <lineage>
        <taxon>Bacteria</taxon>
        <taxon>Pseudomonadati</taxon>
        <taxon>Bacteroidota</taxon>
        <taxon>Flavobacteriia</taxon>
        <taxon>Flavobacteriales</taxon>
        <taxon>Flavobacteriaceae</taxon>
    </lineage>
</organism>
<reference evidence="1 2" key="1">
    <citation type="submission" date="2019-08" db="EMBL/GenBank/DDBJ databases">
        <title>Seonamhaeicola sediminis sp. nov., isolated from marine sediment.</title>
        <authorList>
            <person name="Cao W.R."/>
        </authorList>
    </citation>
    <scope>NUCLEOTIDE SEQUENCE [LARGE SCALE GENOMIC DNA]</scope>
    <source>
        <strain evidence="1 2">B011</strain>
    </source>
</reference>
<dbReference type="Proteomes" id="UP000323930">
    <property type="component" value="Unassembled WGS sequence"/>
</dbReference>
<dbReference type="EMBL" id="VSDQ01000729">
    <property type="protein sequence ID" value="TYA69983.1"/>
    <property type="molecule type" value="Genomic_DNA"/>
</dbReference>
<evidence type="ECO:0000313" key="2">
    <source>
        <dbReference type="Proteomes" id="UP000323930"/>
    </source>
</evidence>
<dbReference type="AlphaFoldDB" id="A0A5D0HF53"/>
<name>A0A5D0HF53_9FLAO</name>
<sequence length="210" mass="23918">MEQLVHRVKNIVDICWNSFSAKVGCGLISINKEASMQLQFAYLLKNSLDLAVYNNDESVELELETGIPVNGRLRECDIVIRMTKEESKLYLPIEMKCYKTKTSTGKLRGAQDIFKLGVYEDLQLLEAYENASYASGIQLTMTDSRNFVYPKSKEAKSWDYDISDGHKIKGGINLNTPIGGKPVNVKLDLDYSFKWAQVNNYYFLKLESND</sequence>
<evidence type="ECO:0000313" key="1">
    <source>
        <dbReference type="EMBL" id="TYA69983.1"/>
    </source>
</evidence>
<dbReference type="OrthoDB" id="9182678at2"/>
<comment type="caution">
    <text evidence="1">The sequence shown here is derived from an EMBL/GenBank/DDBJ whole genome shotgun (WGS) entry which is preliminary data.</text>
</comment>
<accession>A0A5D0HF53</accession>
<proteinExistence type="predicted"/>